<sequence length="504" mass="56054">MKNQQGYALLIVLLMVVLFMGISATFIAGSLSNAAQEQTVDTSNQSVASAEMGAKYFSTDFERELELIKMEIFSNTQERVNLLISCIQVKTDRSCDNETKIAAIETKIDKDMRTLYMQKILTKVTELDAMSGIEIIPFLEDQIKYAVAYTTANKLDSAGDIITDPAMPEETVKAIKVEMEMTGTSKEISSGLKAFFTIEVPDTFLNASEPLIIETEISVEKEGVTYQDVFSETMPAISCADLVTQLKVAGNNITPPYECNLGQSLKGLLKSIETANLDPELFKVYTSNFTTNICTDNCNSLDFKGVTIVVNPEDTDAFNNMNNLIKANLQVNGELTVGNNLINLGKNGNKQTIILEELNVGNNIQNMYYTNFLILGRRVAAGMPENVSRIRWGQNFEVDNYSNLCIDIDKILPADLERLSEKIKFTNSGKMIYFTKYSGKNFELTGKINGKSGEERTGLYVKRMDDYTTFLNACGVTLKDTVTESTEVAVPNVLDPEFDFEVEY</sequence>
<keyword evidence="1" id="KW-0812">Transmembrane</keyword>
<dbReference type="RefSeq" id="WP_008498908.1">
    <property type="nucleotide sequence ID" value="NZ_CP016537.2"/>
</dbReference>
<accession>A0A1C7DNK7</accession>
<dbReference type="KEGG" id="phc:BBI08_02645"/>
<evidence type="ECO:0000256" key="1">
    <source>
        <dbReference type="SAM" id="Phobius"/>
    </source>
</evidence>
<organism evidence="2 3">
    <name type="scientific">Planococcus halocryophilus</name>
    <dbReference type="NCBI Taxonomy" id="1215089"/>
    <lineage>
        <taxon>Bacteria</taxon>
        <taxon>Bacillati</taxon>
        <taxon>Bacillota</taxon>
        <taxon>Bacilli</taxon>
        <taxon>Bacillales</taxon>
        <taxon>Caryophanaceae</taxon>
        <taxon>Planococcus</taxon>
    </lineage>
</organism>
<keyword evidence="1" id="KW-1133">Transmembrane helix</keyword>
<dbReference type="Proteomes" id="UP000092687">
    <property type="component" value="Chromosome"/>
</dbReference>
<feature type="transmembrane region" description="Helical" evidence="1">
    <location>
        <begin position="7"/>
        <end position="28"/>
    </location>
</feature>
<dbReference type="OrthoDB" id="2421809at2"/>
<dbReference type="EMBL" id="CP016537">
    <property type="protein sequence ID" value="ANU12803.1"/>
    <property type="molecule type" value="Genomic_DNA"/>
</dbReference>
<evidence type="ECO:0000313" key="2">
    <source>
        <dbReference type="EMBL" id="ANU12803.1"/>
    </source>
</evidence>
<keyword evidence="1" id="KW-0472">Membrane</keyword>
<dbReference type="AlphaFoldDB" id="A0A1C7DNK7"/>
<dbReference type="STRING" id="1215089.BBI08_02645"/>
<name>A0A1C7DNK7_9BACL</name>
<evidence type="ECO:0000313" key="3">
    <source>
        <dbReference type="Proteomes" id="UP000092687"/>
    </source>
</evidence>
<reference evidence="2" key="1">
    <citation type="submission" date="2016-10" db="EMBL/GenBank/DDBJ databases">
        <authorList>
            <person name="de Groot N.N."/>
        </authorList>
    </citation>
    <scope>NUCLEOTIDE SEQUENCE</scope>
    <source>
        <strain evidence="2">DSM 24743</strain>
    </source>
</reference>
<proteinExistence type="predicted"/>
<keyword evidence="3" id="KW-1185">Reference proteome</keyword>
<protein>
    <submittedName>
        <fullName evidence="2">Uncharacterized protein</fullName>
    </submittedName>
</protein>
<gene>
    <name evidence="2" type="ORF">BBI08_02645</name>
</gene>